<dbReference type="Proteomes" id="UP001161247">
    <property type="component" value="Chromosome 4"/>
</dbReference>
<dbReference type="AlphaFoldDB" id="A0AAV1D5S4"/>
<dbReference type="EMBL" id="OX459121">
    <property type="protein sequence ID" value="CAI9102354.1"/>
    <property type="molecule type" value="Genomic_DNA"/>
</dbReference>
<keyword evidence="3" id="KW-0804">Transcription</keyword>
<dbReference type="SUPFAM" id="SSF57716">
    <property type="entry name" value="Glucocorticoid receptor-like (DNA-binding domain)"/>
    <property type="match status" value="1"/>
</dbReference>
<dbReference type="InterPro" id="IPR013088">
    <property type="entry name" value="Znf_NHR/GATA"/>
</dbReference>
<accession>A0AAV1D5S4</accession>
<name>A0AAV1D5S4_OLDCO</name>
<dbReference type="CDD" id="cd00202">
    <property type="entry name" value="ZnF_GATA"/>
    <property type="match status" value="2"/>
</dbReference>
<sequence>MRWYDCNRLWRCGPPEKPVLCNACGLRWRTRKTLEDYVPKHVLNPSLARDDDDNNDDYKEELDGLNVKSSSHRHDTVDLDQGLITQKYFTKNFVMLCRIQSYLRIWRIMKHLKMHSSLRRQPITYQRMKSVLASLFGTPLWRCGPPEKPVLCNACGSRYRKNLPLENYIPKHGIDPSNLIANLQDEVDDQSVYSSRPQVLKNVVRKRRSERVEYSVPSTAEVLNQSKAEILRQKLWDALQDPELSKDLEDYEEPENALITQKTTYYIPETEVGGGCEFIKSTN</sequence>
<dbReference type="GO" id="GO:0008270">
    <property type="term" value="F:zinc ion binding"/>
    <property type="evidence" value="ECO:0007669"/>
    <property type="project" value="InterPro"/>
</dbReference>
<keyword evidence="1" id="KW-0805">Transcription regulation</keyword>
<dbReference type="GO" id="GO:0006355">
    <property type="term" value="P:regulation of DNA-templated transcription"/>
    <property type="evidence" value="ECO:0007669"/>
    <property type="project" value="InterPro"/>
</dbReference>
<dbReference type="InterPro" id="IPR044589">
    <property type="entry name" value="GATA26/27"/>
</dbReference>
<dbReference type="PANTHER" id="PTHR46855:SF1">
    <property type="entry name" value="GATA TRANSCRIPTION FACTOR 26"/>
    <property type="match status" value="1"/>
</dbReference>
<evidence type="ECO:0000313" key="5">
    <source>
        <dbReference type="EMBL" id="CAI9102354.1"/>
    </source>
</evidence>
<dbReference type="SMART" id="SM00401">
    <property type="entry name" value="ZnF_GATA"/>
    <property type="match status" value="2"/>
</dbReference>
<evidence type="ECO:0000256" key="2">
    <source>
        <dbReference type="ARBA" id="ARBA00023125"/>
    </source>
</evidence>
<evidence type="ECO:0000259" key="4">
    <source>
        <dbReference type="SMART" id="SM00401"/>
    </source>
</evidence>
<feature type="domain" description="GATA-type" evidence="4">
    <location>
        <begin position="5"/>
        <end position="54"/>
    </location>
</feature>
<feature type="domain" description="GATA-type" evidence="4">
    <location>
        <begin position="128"/>
        <end position="174"/>
    </location>
</feature>
<evidence type="ECO:0000256" key="1">
    <source>
        <dbReference type="ARBA" id="ARBA00023015"/>
    </source>
</evidence>
<dbReference type="Gene3D" id="3.30.50.10">
    <property type="entry name" value="Erythroid Transcription Factor GATA-1, subunit A"/>
    <property type="match status" value="2"/>
</dbReference>
<keyword evidence="6" id="KW-1185">Reference proteome</keyword>
<evidence type="ECO:0000313" key="6">
    <source>
        <dbReference type="Proteomes" id="UP001161247"/>
    </source>
</evidence>
<reference evidence="5" key="1">
    <citation type="submission" date="2023-03" db="EMBL/GenBank/DDBJ databases">
        <authorList>
            <person name="Julca I."/>
        </authorList>
    </citation>
    <scope>NUCLEOTIDE SEQUENCE</scope>
</reference>
<proteinExistence type="predicted"/>
<organism evidence="5 6">
    <name type="scientific">Oldenlandia corymbosa var. corymbosa</name>
    <dbReference type="NCBI Taxonomy" id="529605"/>
    <lineage>
        <taxon>Eukaryota</taxon>
        <taxon>Viridiplantae</taxon>
        <taxon>Streptophyta</taxon>
        <taxon>Embryophyta</taxon>
        <taxon>Tracheophyta</taxon>
        <taxon>Spermatophyta</taxon>
        <taxon>Magnoliopsida</taxon>
        <taxon>eudicotyledons</taxon>
        <taxon>Gunneridae</taxon>
        <taxon>Pentapetalae</taxon>
        <taxon>asterids</taxon>
        <taxon>lamiids</taxon>
        <taxon>Gentianales</taxon>
        <taxon>Rubiaceae</taxon>
        <taxon>Rubioideae</taxon>
        <taxon>Spermacoceae</taxon>
        <taxon>Hedyotis-Oldenlandia complex</taxon>
        <taxon>Oldenlandia</taxon>
    </lineage>
</organism>
<dbReference type="GO" id="GO:0043565">
    <property type="term" value="F:sequence-specific DNA binding"/>
    <property type="evidence" value="ECO:0007669"/>
    <property type="project" value="InterPro"/>
</dbReference>
<dbReference type="Pfam" id="PF00320">
    <property type="entry name" value="GATA"/>
    <property type="match status" value="2"/>
</dbReference>
<gene>
    <name evidence="5" type="ORF">OLC1_LOCUS11713</name>
</gene>
<evidence type="ECO:0000256" key="3">
    <source>
        <dbReference type="ARBA" id="ARBA00023163"/>
    </source>
</evidence>
<keyword evidence="2" id="KW-0238">DNA-binding</keyword>
<dbReference type="PANTHER" id="PTHR46855">
    <property type="entry name" value="OSJNBB0038F03.10 PROTEIN"/>
    <property type="match status" value="1"/>
</dbReference>
<protein>
    <submittedName>
        <fullName evidence="5">OLC1v1000610C1</fullName>
    </submittedName>
</protein>
<dbReference type="InterPro" id="IPR000679">
    <property type="entry name" value="Znf_GATA"/>
</dbReference>